<comment type="caution">
    <text evidence="2">The sequence shown here is derived from an EMBL/GenBank/DDBJ whole genome shotgun (WGS) entry which is preliminary data.</text>
</comment>
<sequence>MDRENMGNKDLPDFKQLNDRMIADPPSEPFLVLKTNLDPDEPSVENPYYQNGTANKKELNDYFNGK</sequence>
<evidence type="ECO:0000256" key="1">
    <source>
        <dbReference type="SAM" id="MobiDB-lite"/>
    </source>
</evidence>
<feature type="compositionally biased region" description="Basic and acidic residues" evidence="1">
    <location>
        <begin position="1"/>
        <end position="22"/>
    </location>
</feature>
<dbReference type="RefSeq" id="WP_193539488.1">
    <property type="nucleotide sequence ID" value="NZ_JADCLJ010000024.1"/>
</dbReference>
<feature type="region of interest" description="Disordered" evidence="1">
    <location>
        <begin position="1"/>
        <end position="66"/>
    </location>
</feature>
<organism evidence="2 3">
    <name type="scientific">Litchfieldia luteola</name>
    <dbReference type="NCBI Taxonomy" id="682179"/>
    <lineage>
        <taxon>Bacteria</taxon>
        <taxon>Bacillati</taxon>
        <taxon>Bacillota</taxon>
        <taxon>Bacilli</taxon>
        <taxon>Bacillales</taxon>
        <taxon>Bacillaceae</taxon>
        <taxon>Litchfieldia</taxon>
    </lineage>
</organism>
<dbReference type="Proteomes" id="UP001516662">
    <property type="component" value="Unassembled WGS sequence"/>
</dbReference>
<reference evidence="2 3" key="1">
    <citation type="submission" date="2020-10" db="EMBL/GenBank/DDBJ databases">
        <title>Bacillus sp. HD4P25, an endophyte from a halophyte.</title>
        <authorList>
            <person name="Sun J.-Q."/>
        </authorList>
    </citation>
    <scope>NUCLEOTIDE SEQUENCE [LARGE SCALE GENOMIC DNA]</scope>
    <source>
        <strain evidence="2 3">YIM 93174</strain>
    </source>
</reference>
<gene>
    <name evidence="2" type="ORF">IMZ08_19530</name>
</gene>
<accession>A0ABR9QP08</accession>
<name>A0ABR9QP08_9BACI</name>
<evidence type="ECO:0000313" key="2">
    <source>
        <dbReference type="EMBL" id="MBE4910232.1"/>
    </source>
</evidence>
<evidence type="ECO:0000313" key="3">
    <source>
        <dbReference type="Proteomes" id="UP001516662"/>
    </source>
</evidence>
<dbReference type="EMBL" id="JADCLJ010000024">
    <property type="protein sequence ID" value="MBE4910232.1"/>
    <property type="molecule type" value="Genomic_DNA"/>
</dbReference>
<protein>
    <submittedName>
        <fullName evidence="2">Uncharacterized protein</fullName>
    </submittedName>
</protein>
<keyword evidence="3" id="KW-1185">Reference proteome</keyword>
<proteinExistence type="predicted"/>